<gene>
    <name evidence="2" type="ORF">SAMN05421680_1233</name>
    <name evidence="1" type="ORF">Xmau_04091</name>
</gene>
<reference evidence="2" key="1">
    <citation type="submission" date="2016-10" db="EMBL/GenBank/DDBJ databases">
        <authorList>
            <person name="de Groot N.N."/>
        </authorList>
    </citation>
    <scope>NUCLEOTIDE SEQUENCE [LARGE SCALE GENOMIC DNA]</scope>
    <source>
        <strain evidence="2">DSM 17908</strain>
    </source>
</reference>
<name>A0A1I3VVW5_9GAMM</name>
<accession>A0A1I3VVW5</accession>
<reference evidence="1 4" key="3">
    <citation type="journal article" date="2017" name="Nat. Microbiol.">
        <title>Natural product diversity associated with the nematode symbionts Photorhabdus and Xenorhabdus.</title>
        <authorList>
            <person name="Tobias N.J."/>
            <person name="Wolff H."/>
            <person name="Djahanschiri B."/>
            <person name="Grundmann F."/>
            <person name="Kronenwerth M."/>
            <person name="Shi Y.M."/>
            <person name="Simonyi S."/>
            <person name="Grun P."/>
            <person name="Shapiro-Ilan D."/>
            <person name="Pidot S.J."/>
            <person name="Stinear T.P."/>
            <person name="Ebersberger I."/>
            <person name="Bode H.B."/>
        </authorList>
    </citation>
    <scope>NUCLEOTIDE SEQUENCE [LARGE SCALE GENOMIC DNA]</scope>
    <source>
        <strain evidence="1 4">DSM 17908</strain>
    </source>
</reference>
<dbReference type="RefSeq" id="WP_169924788.1">
    <property type="nucleotide sequence ID" value="NZ_CAWNQB010000017.1"/>
</dbReference>
<reference evidence="3" key="2">
    <citation type="submission" date="2016-10" db="EMBL/GenBank/DDBJ databases">
        <authorList>
            <person name="Varghese N."/>
            <person name="Submissions S."/>
        </authorList>
    </citation>
    <scope>NUCLEOTIDE SEQUENCE [LARGE SCALE GENOMIC DNA]</scope>
    <source>
        <strain evidence="3">DSM 17908</strain>
    </source>
</reference>
<evidence type="ECO:0000313" key="1">
    <source>
        <dbReference type="EMBL" id="PHM36941.1"/>
    </source>
</evidence>
<evidence type="ECO:0000313" key="2">
    <source>
        <dbReference type="EMBL" id="SFJ99279.1"/>
    </source>
</evidence>
<dbReference type="Proteomes" id="UP000198919">
    <property type="component" value="Unassembled WGS sequence"/>
</dbReference>
<proteinExistence type="predicted"/>
<evidence type="ECO:0000313" key="4">
    <source>
        <dbReference type="Proteomes" id="UP000224607"/>
    </source>
</evidence>
<dbReference type="EMBL" id="NITY01000024">
    <property type="protein sequence ID" value="PHM36941.1"/>
    <property type="molecule type" value="Genomic_DNA"/>
</dbReference>
<sequence length="56" mass="6303">MKLLILTLRGVSDMKCISVPVSVDAIAHLERDGILMKLLSQINTAIKYNTGLFFYF</sequence>
<dbReference type="EMBL" id="FORG01000023">
    <property type="protein sequence ID" value="SFJ99279.1"/>
    <property type="molecule type" value="Genomic_DNA"/>
</dbReference>
<protein>
    <submittedName>
        <fullName evidence="2">Uncharacterized protein</fullName>
    </submittedName>
</protein>
<dbReference type="Proteomes" id="UP000224607">
    <property type="component" value="Unassembled WGS sequence"/>
</dbReference>
<organism evidence="2 3">
    <name type="scientific">Xenorhabdus mauleonii</name>
    <dbReference type="NCBI Taxonomy" id="351675"/>
    <lineage>
        <taxon>Bacteria</taxon>
        <taxon>Pseudomonadati</taxon>
        <taxon>Pseudomonadota</taxon>
        <taxon>Gammaproteobacteria</taxon>
        <taxon>Enterobacterales</taxon>
        <taxon>Morganellaceae</taxon>
        <taxon>Xenorhabdus</taxon>
    </lineage>
</organism>
<evidence type="ECO:0000313" key="3">
    <source>
        <dbReference type="Proteomes" id="UP000198919"/>
    </source>
</evidence>
<keyword evidence="4" id="KW-1185">Reference proteome</keyword>
<dbReference type="AlphaFoldDB" id="A0A1I3VVW5"/>